<dbReference type="Gene3D" id="2.60.40.150">
    <property type="entry name" value="C2 domain"/>
    <property type="match status" value="1"/>
</dbReference>
<protein>
    <submittedName>
        <fullName evidence="12">DnaJ family Sec63 protein</fullName>
    </submittedName>
</protein>
<feature type="transmembrane region" description="Helical" evidence="10">
    <location>
        <begin position="218"/>
        <end position="242"/>
    </location>
</feature>
<dbReference type="RefSeq" id="XP_029217322.1">
    <property type="nucleotide sequence ID" value="XM_029366862.1"/>
</dbReference>
<dbReference type="Pfam" id="PF00226">
    <property type="entry name" value="DnaJ"/>
    <property type="match status" value="1"/>
</dbReference>
<keyword evidence="4" id="KW-0256">Endoplasmic reticulum</keyword>
<dbReference type="PANTHER" id="PTHR24075">
    <property type="entry name" value="SEC63 DOMAIN-CONTAINING"/>
    <property type="match status" value="1"/>
</dbReference>
<dbReference type="Proteomes" id="UP000224006">
    <property type="component" value="Chromosome VIII"/>
</dbReference>
<evidence type="ECO:0000259" key="11">
    <source>
        <dbReference type="PROSITE" id="PS50076"/>
    </source>
</evidence>
<dbReference type="GeneID" id="40313438"/>
<dbReference type="SUPFAM" id="SSF158702">
    <property type="entry name" value="Sec63 N-terminal domain-like"/>
    <property type="match status" value="1"/>
</dbReference>
<dbReference type="PRINTS" id="PR00625">
    <property type="entry name" value="JDOMAIN"/>
</dbReference>
<evidence type="ECO:0000313" key="13">
    <source>
        <dbReference type="Proteomes" id="UP000224006"/>
    </source>
</evidence>
<dbReference type="SUPFAM" id="SSF81296">
    <property type="entry name" value="E set domains"/>
    <property type="match status" value="1"/>
</dbReference>
<keyword evidence="7 10" id="KW-0472">Membrane</keyword>
<feature type="transmembrane region" description="Helical" evidence="10">
    <location>
        <begin position="95"/>
        <end position="116"/>
    </location>
</feature>
<evidence type="ECO:0000256" key="8">
    <source>
        <dbReference type="ARBA" id="ARBA00023186"/>
    </source>
</evidence>
<feature type="transmembrane region" description="Helical" evidence="10">
    <location>
        <begin position="25"/>
        <end position="43"/>
    </location>
</feature>
<feature type="compositionally biased region" description="Polar residues" evidence="9">
    <location>
        <begin position="657"/>
        <end position="670"/>
    </location>
</feature>
<dbReference type="Gene3D" id="1.10.3380.10">
    <property type="entry name" value="Sec63 N-terminal domain-like domain"/>
    <property type="match status" value="1"/>
</dbReference>
<dbReference type="CDD" id="cd06257">
    <property type="entry name" value="DnaJ"/>
    <property type="match status" value="1"/>
</dbReference>
<dbReference type="InterPro" id="IPR014756">
    <property type="entry name" value="Ig_E-set"/>
</dbReference>
<accession>A0A2A9MCC0</accession>
<keyword evidence="3 10" id="KW-0812">Transmembrane</keyword>
<dbReference type="GO" id="GO:0008320">
    <property type="term" value="F:protein transmembrane transporter activity"/>
    <property type="evidence" value="ECO:0007669"/>
    <property type="project" value="TreeGrafter"/>
</dbReference>
<comment type="caution">
    <text evidence="12">The sequence shown here is derived from an EMBL/GenBank/DDBJ whole genome shotgun (WGS) entry which is preliminary data.</text>
</comment>
<keyword evidence="13" id="KW-1185">Reference proteome</keyword>
<sequence length="679" mass="77314">MSQFRDTFTKEEQREPLLDYDDSAFMFYLCTVSFCTVVPWTFFSLKKVFYPGSYAKRYPEKTKAGSVYVHCKCSECVKKRERESAQADRWTKRVLGGYAWVEKLALLLAWLALLYLCVNLPEMKNLKTFDPFDILQVEPGATNREIKKAYRLMSLKYHPDKNVNDPTSAAKFILVAKAYQSLTDPTAKANYEKYGNPDGPGNMKVGMGLPRFLVEEKYQLLVLSCFFLFLLVLLPMVFICYYQRQKKYAPNGVLVETLQFLTHYMTEGSRLRNFPEYLSASGESRAMSVEKEDDVEMRAIIDHVVEPKKRVLNTPVIVRNYYLILAHMQRFHHLMSDRLRGVLDELLKVSLPITQCMAEICVLSDWLHAATSVIEFRRCLVQGLDSRCSTLLQVPHFTPDVVRHCQRGKHAARELGDFLRQDPEERKGLVEMDPSQQLDVQAFCHQVSRMKMDATVFVEDESEIVVGDFATCQVTLTRMNLKEGEAAGAVHAPLLPLAKYEEWWIFLIDKSESASTGGRVLNFVRCKSPERVVEERIQFRINRVGKQSVIALAMCDSYSGCDCAAEIEFRAYHPEEKPRPVWIHPEDLRLDEEPTLFQQMLGEIYNSSDEEESFDLDENMRVAVKKKAPEEAKPQDAAGSAQGAAQTSPSTAAASAKNENASPQTVSGEEQNGAEKEGQ</sequence>
<evidence type="ECO:0000256" key="2">
    <source>
        <dbReference type="ARBA" id="ARBA00022448"/>
    </source>
</evidence>
<dbReference type="Pfam" id="PF02889">
    <property type="entry name" value="Sec63"/>
    <property type="match status" value="1"/>
</dbReference>
<dbReference type="SMART" id="SM00271">
    <property type="entry name" value="DnaJ"/>
    <property type="match status" value="1"/>
</dbReference>
<dbReference type="Gene3D" id="1.10.287.110">
    <property type="entry name" value="DnaJ domain"/>
    <property type="match status" value="1"/>
</dbReference>
<reference evidence="12 13" key="1">
    <citation type="submission" date="2017-09" db="EMBL/GenBank/DDBJ databases">
        <title>Genome sequencing of Besnoitia besnoiti strain Bb-Ger1.</title>
        <authorList>
            <person name="Schares G."/>
            <person name="Venepally P."/>
            <person name="Lorenzi H.A."/>
        </authorList>
    </citation>
    <scope>NUCLEOTIDE SEQUENCE [LARGE SCALE GENOMIC DNA]</scope>
    <source>
        <strain evidence="12 13">Bb-Ger1</strain>
    </source>
</reference>
<dbReference type="GO" id="GO:0003723">
    <property type="term" value="F:RNA binding"/>
    <property type="evidence" value="ECO:0007669"/>
    <property type="project" value="TreeGrafter"/>
</dbReference>
<dbReference type="SUPFAM" id="SSF46565">
    <property type="entry name" value="Chaperone J-domain"/>
    <property type="match status" value="1"/>
</dbReference>
<dbReference type="GO" id="GO:0006614">
    <property type="term" value="P:SRP-dependent cotranslational protein targeting to membrane"/>
    <property type="evidence" value="ECO:0007669"/>
    <property type="project" value="TreeGrafter"/>
</dbReference>
<dbReference type="PROSITE" id="PS50076">
    <property type="entry name" value="DNAJ_2"/>
    <property type="match status" value="1"/>
</dbReference>
<comment type="subcellular location">
    <subcellularLocation>
        <location evidence="1">Endoplasmic reticulum membrane</location>
        <topology evidence="1">Multi-pass membrane protein</topology>
    </subcellularLocation>
</comment>
<feature type="compositionally biased region" description="Low complexity" evidence="9">
    <location>
        <begin position="637"/>
        <end position="656"/>
    </location>
</feature>
<proteinExistence type="predicted"/>
<dbReference type="InterPro" id="IPR001623">
    <property type="entry name" value="DnaJ_domain"/>
</dbReference>
<dbReference type="SMART" id="SM00973">
    <property type="entry name" value="Sec63"/>
    <property type="match status" value="1"/>
</dbReference>
<evidence type="ECO:0000256" key="6">
    <source>
        <dbReference type="ARBA" id="ARBA00022989"/>
    </source>
</evidence>
<keyword evidence="6 10" id="KW-1133">Transmembrane helix</keyword>
<dbReference type="GO" id="GO:0006620">
    <property type="term" value="P:post-translational protein targeting to endoplasmic reticulum membrane"/>
    <property type="evidence" value="ECO:0007669"/>
    <property type="project" value="TreeGrafter"/>
</dbReference>
<dbReference type="Gene3D" id="1.10.150.20">
    <property type="entry name" value="5' to 3' exonuclease, C-terminal subdomain"/>
    <property type="match status" value="1"/>
</dbReference>
<dbReference type="FunFam" id="1.10.287.110:FF:000077">
    <property type="entry name" value="Translocation protein SEC63"/>
    <property type="match status" value="1"/>
</dbReference>
<dbReference type="GO" id="GO:0031207">
    <property type="term" value="C:Sec62/Sec63 complex"/>
    <property type="evidence" value="ECO:0007669"/>
    <property type="project" value="TreeGrafter"/>
</dbReference>
<dbReference type="InterPro" id="IPR035892">
    <property type="entry name" value="C2_domain_sf"/>
</dbReference>
<evidence type="ECO:0000256" key="10">
    <source>
        <dbReference type="SAM" id="Phobius"/>
    </source>
</evidence>
<dbReference type="STRING" id="94643.A0A2A9MCC0"/>
<dbReference type="InterPro" id="IPR036869">
    <property type="entry name" value="J_dom_sf"/>
</dbReference>
<keyword evidence="5" id="KW-0653">Protein transport</keyword>
<evidence type="ECO:0000256" key="1">
    <source>
        <dbReference type="ARBA" id="ARBA00004477"/>
    </source>
</evidence>
<evidence type="ECO:0000256" key="7">
    <source>
        <dbReference type="ARBA" id="ARBA00023136"/>
    </source>
</evidence>
<evidence type="ECO:0000256" key="3">
    <source>
        <dbReference type="ARBA" id="ARBA00022692"/>
    </source>
</evidence>
<keyword evidence="8" id="KW-0143">Chaperone</keyword>
<evidence type="ECO:0000256" key="5">
    <source>
        <dbReference type="ARBA" id="ARBA00022927"/>
    </source>
</evidence>
<dbReference type="InterPro" id="IPR018253">
    <property type="entry name" value="DnaJ_domain_CS"/>
</dbReference>
<dbReference type="KEGG" id="bbes:BESB_085120"/>
<dbReference type="VEuPathDB" id="ToxoDB:BESB_085120"/>
<dbReference type="AlphaFoldDB" id="A0A2A9MCC0"/>
<evidence type="ECO:0000256" key="9">
    <source>
        <dbReference type="SAM" id="MobiDB-lite"/>
    </source>
</evidence>
<feature type="region of interest" description="Disordered" evidence="9">
    <location>
        <begin position="625"/>
        <end position="679"/>
    </location>
</feature>
<evidence type="ECO:0000313" key="12">
    <source>
        <dbReference type="EMBL" id="PFH33313.1"/>
    </source>
</evidence>
<dbReference type="EMBL" id="NWUJ01000009">
    <property type="protein sequence ID" value="PFH33313.1"/>
    <property type="molecule type" value="Genomic_DNA"/>
</dbReference>
<name>A0A2A9MCC0_BESBE</name>
<keyword evidence="2" id="KW-0813">Transport</keyword>
<dbReference type="PANTHER" id="PTHR24075:SF0">
    <property type="entry name" value="TRANSLOCATION PROTEIN SEC63 HOMOLOG"/>
    <property type="match status" value="1"/>
</dbReference>
<dbReference type="InterPro" id="IPR004179">
    <property type="entry name" value="Sec63-dom"/>
</dbReference>
<feature type="domain" description="J" evidence="11">
    <location>
        <begin position="130"/>
        <end position="195"/>
    </location>
</feature>
<dbReference type="OrthoDB" id="1734229at2759"/>
<gene>
    <name evidence="12" type="ORF">BESB_085120</name>
</gene>
<organism evidence="12 13">
    <name type="scientific">Besnoitia besnoiti</name>
    <name type="common">Apicomplexan protozoan</name>
    <dbReference type="NCBI Taxonomy" id="94643"/>
    <lineage>
        <taxon>Eukaryota</taxon>
        <taxon>Sar</taxon>
        <taxon>Alveolata</taxon>
        <taxon>Apicomplexa</taxon>
        <taxon>Conoidasida</taxon>
        <taxon>Coccidia</taxon>
        <taxon>Eucoccidiorida</taxon>
        <taxon>Eimeriorina</taxon>
        <taxon>Sarcocystidae</taxon>
        <taxon>Besnoitia</taxon>
    </lineage>
</organism>
<evidence type="ECO:0000256" key="4">
    <source>
        <dbReference type="ARBA" id="ARBA00022824"/>
    </source>
</evidence>
<dbReference type="PROSITE" id="PS00636">
    <property type="entry name" value="DNAJ_1"/>
    <property type="match status" value="1"/>
</dbReference>